<dbReference type="PANTHER" id="PTHR46641:SF25">
    <property type="entry name" value="CNMAMIDE RECEPTOR-RELATED"/>
    <property type="match status" value="1"/>
</dbReference>
<name>A0AAD9N5D7_9ANNE</name>
<proteinExistence type="predicted"/>
<dbReference type="EMBL" id="JAODUP010000253">
    <property type="protein sequence ID" value="KAK2154929.1"/>
    <property type="molecule type" value="Genomic_DNA"/>
</dbReference>
<evidence type="ECO:0000313" key="7">
    <source>
        <dbReference type="EMBL" id="KAK2154929.1"/>
    </source>
</evidence>
<dbReference type="InterPro" id="IPR017452">
    <property type="entry name" value="GPCR_Rhodpsn_7TM"/>
</dbReference>
<evidence type="ECO:0000256" key="2">
    <source>
        <dbReference type="ARBA" id="ARBA00022692"/>
    </source>
</evidence>
<feature type="transmembrane region" description="Helical" evidence="5">
    <location>
        <begin position="12"/>
        <end position="31"/>
    </location>
</feature>
<keyword evidence="8" id="KW-1185">Reference proteome</keyword>
<feature type="transmembrane region" description="Helical" evidence="5">
    <location>
        <begin position="75"/>
        <end position="103"/>
    </location>
</feature>
<gene>
    <name evidence="7" type="ORF">LSH36_253g02027</name>
</gene>
<organism evidence="7 8">
    <name type="scientific">Paralvinella palmiformis</name>
    <dbReference type="NCBI Taxonomy" id="53620"/>
    <lineage>
        <taxon>Eukaryota</taxon>
        <taxon>Metazoa</taxon>
        <taxon>Spiralia</taxon>
        <taxon>Lophotrochozoa</taxon>
        <taxon>Annelida</taxon>
        <taxon>Polychaeta</taxon>
        <taxon>Sedentaria</taxon>
        <taxon>Canalipalpata</taxon>
        <taxon>Terebellida</taxon>
        <taxon>Terebelliformia</taxon>
        <taxon>Alvinellidae</taxon>
        <taxon>Paralvinella</taxon>
    </lineage>
</organism>
<feature type="transmembrane region" description="Helical" evidence="5">
    <location>
        <begin position="43"/>
        <end position="63"/>
    </location>
</feature>
<evidence type="ECO:0000256" key="4">
    <source>
        <dbReference type="ARBA" id="ARBA00023136"/>
    </source>
</evidence>
<sequence>MPLIRFICEVTISLPVAIFGIFGNILAFVVLRRQKKRLTTNVLLQTLAVIDTLILICSILLRSMRYVNWSSYNDVYHYIFISLYPCVYFFRMADTWITVLMTVDRYIAVCHPLKAQRLCTLRRTYVIISVIFFTTFTFSMPRFFEFELTDELSLTTLVLNRTYTVLYRIILFFVVMYLVPMISLMALNIRLLQTIRRASRNRDSMVSEGNLRNKDGGHNAMTSSRHVTLTVVAVVIVCVICNMIAMTTHVIWAIQICFRNLRYLEMYRRFLANISNIMITFNSAINFVIYCVFSRKFRVGLKRTLRCRKLSKMESGLRSVRQSKGSITWS</sequence>
<evidence type="ECO:0000256" key="5">
    <source>
        <dbReference type="SAM" id="Phobius"/>
    </source>
</evidence>
<dbReference type="InterPro" id="IPR052954">
    <property type="entry name" value="GPCR-Ligand_Int"/>
</dbReference>
<dbReference type="PROSITE" id="PS50262">
    <property type="entry name" value="G_PROTEIN_RECEP_F1_2"/>
    <property type="match status" value="1"/>
</dbReference>
<dbReference type="GO" id="GO:0004930">
    <property type="term" value="F:G protein-coupled receptor activity"/>
    <property type="evidence" value="ECO:0007669"/>
    <property type="project" value="InterPro"/>
</dbReference>
<accession>A0AAD9N5D7</accession>
<keyword evidence="3 5" id="KW-1133">Transmembrane helix</keyword>
<feature type="transmembrane region" description="Helical" evidence="5">
    <location>
        <begin position="124"/>
        <end position="144"/>
    </location>
</feature>
<evidence type="ECO:0000256" key="1">
    <source>
        <dbReference type="ARBA" id="ARBA00004370"/>
    </source>
</evidence>
<dbReference type="AlphaFoldDB" id="A0AAD9N5D7"/>
<keyword evidence="4 5" id="KW-0472">Membrane</keyword>
<evidence type="ECO:0000313" key="8">
    <source>
        <dbReference type="Proteomes" id="UP001208570"/>
    </source>
</evidence>
<dbReference type="SMART" id="SM01381">
    <property type="entry name" value="7TM_GPCR_Srsx"/>
    <property type="match status" value="1"/>
</dbReference>
<keyword evidence="2 5" id="KW-0812">Transmembrane</keyword>
<dbReference type="PRINTS" id="PR00237">
    <property type="entry name" value="GPCRRHODOPSN"/>
</dbReference>
<dbReference type="CDD" id="cd14978">
    <property type="entry name" value="7tmA_FMRFamide_R-like"/>
    <property type="match status" value="1"/>
</dbReference>
<feature type="transmembrane region" description="Helical" evidence="5">
    <location>
        <begin position="274"/>
        <end position="293"/>
    </location>
</feature>
<dbReference type="PANTHER" id="PTHR46641">
    <property type="entry name" value="FMRFAMIDE RECEPTOR-RELATED"/>
    <property type="match status" value="1"/>
</dbReference>
<comment type="subcellular location">
    <subcellularLocation>
        <location evidence="1">Membrane</location>
    </subcellularLocation>
</comment>
<evidence type="ECO:0000256" key="3">
    <source>
        <dbReference type="ARBA" id="ARBA00022989"/>
    </source>
</evidence>
<dbReference type="InterPro" id="IPR000276">
    <property type="entry name" value="GPCR_Rhodpsn"/>
</dbReference>
<feature type="transmembrane region" description="Helical" evidence="5">
    <location>
        <begin position="164"/>
        <end position="187"/>
    </location>
</feature>
<dbReference type="SUPFAM" id="SSF81321">
    <property type="entry name" value="Family A G protein-coupled receptor-like"/>
    <property type="match status" value="1"/>
</dbReference>
<dbReference type="Gene3D" id="1.20.1070.10">
    <property type="entry name" value="Rhodopsin 7-helix transmembrane proteins"/>
    <property type="match status" value="1"/>
</dbReference>
<feature type="domain" description="G-protein coupled receptors family 1 profile" evidence="6">
    <location>
        <begin position="23"/>
        <end position="290"/>
    </location>
</feature>
<feature type="transmembrane region" description="Helical" evidence="5">
    <location>
        <begin position="227"/>
        <end position="254"/>
    </location>
</feature>
<comment type="caution">
    <text evidence="7">The sequence shown here is derived from an EMBL/GenBank/DDBJ whole genome shotgun (WGS) entry which is preliminary data.</text>
</comment>
<dbReference type="Proteomes" id="UP001208570">
    <property type="component" value="Unassembled WGS sequence"/>
</dbReference>
<dbReference type="GO" id="GO:0016020">
    <property type="term" value="C:membrane"/>
    <property type="evidence" value="ECO:0007669"/>
    <property type="project" value="UniProtKB-SubCell"/>
</dbReference>
<dbReference type="Pfam" id="PF00001">
    <property type="entry name" value="7tm_1"/>
    <property type="match status" value="1"/>
</dbReference>
<protein>
    <recommendedName>
        <fullName evidence="6">G-protein coupled receptors family 1 profile domain-containing protein</fullName>
    </recommendedName>
</protein>
<reference evidence="7" key="1">
    <citation type="journal article" date="2023" name="Mol. Biol. Evol.">
        <title>Third-Generation Sequencing Reveals the Adaptive Role of the Epigenome in Three Deep-Sea Polychaetes.</title>
        <authorList>
            <person name="Perez M."/>
            <person name="Aroh O."/>
            <person name="Sun Y."/>
            <person name="Lan Y."/>
            <person name="Juniper S.K."/>
            <person name="Young C.R."/>
            <person name="Angers B."/>
            <person name="Qian P.Y."/>
        </authorList>
    </citation>
    <scope>NUCLEOTIDE SEQUENCE</scope>
    <source>
        <strain evidence="7">P08H-3</strain>
    </source>
</reference>
<evidence type="ECO:0000259" key="6">
    <source>
        <dbReference type="PROSITE" id="PS50262"/>
    </source>
</evidence>